<evidence type="ECO:0000313" key="6">
    <source>
        <dbReference type="Proteomes" id="UP001489004"/>
    </source>
</evidence>
<proteinExistence type="predicted"/>
<feature type="compositionally biased region" description="Polar residues" evidence="3">
    <location>
        <begin position="28"/>
        <end position="40"/>
    </location>
</feature>
<accession>A0AAW1PU80</accession>
<dbReference type="EMBL" id="JALJOR010000009">
    <property type="protein sequence ID" value="KAK9811718.1"/>
    <property type="molecule type" value="Genomic_DNA"/>
</dbReference>
<gene>
    <name evidence="5" type="ORF">WJX72_008942</name>
</gene>
<organism evidence="5 6">
    <name type="scientific">[Myrmecia] bisecta</name>
    <dbReference type="NCBI Taxonomy" id="41462"/>
    <lineage>
        <taxon>Eukaryota</taxon>
        <taxon>Viridiplantae</taxon>
        <taxon>Chlorophyta</taxon>
        <taxon>core chlorophytes</taxon>
        <taxon>Trebouxiophyceae</taxon>
        <taxon>Trebouxiales</taxon>
        <taxon>Trebouxiaceae</taxon>
        <taxon>Myrmecia</taxon>
    </lineage>
</organism>
<dbReference type="GO" id="GO:0009536">
    <property type="term" value="C:plastid"/>
    <property type="evidence" value="ECO:0007669"/>
    <property type="project" value="UniProtKB-SubCell"/>
</dbReference>
<dbReference type="InterPro" id="IPR006843">
    <property type="entry name" value="PAP/fibrillin_dom"/>
</dbReference>
<sequence length="315" mass="34361">MQTVLDPRCVKPSIPLCSQARLPREPTRQSNKCGVTSFQQKGPGAKPSQPDTTLIARAQASVAQPPAPSDEDEIPLEDLKAQLLDSLFGIERGLTASSELRAEINELLTQLEARNPTPSPNEAAEKLNGRWKLVYTANSELMALLALSKLPFVTVGDITQRIDSATLTVENKVALSVPFSRTSFSTNASFEVRSPKRLQVKFEQGVVETPELLQDIEFPASISILGQSIDLTNLRDALSPVNEQVKSAVSQLSGFISQQPDLSFPISVQQAQTWLINTYLDEDTRVSRGDGGSVFIMVKDVSITPSVNVLIEPTY</sequence>
<keyword evidence="6" id="KW-1185">Reference proteome</keyword>
<evidence type="ECO:0000256" key="3">
    <source>
        <dbReference type="SAM" id="MobiDB-lite"/>
    </source>
</evidence>
<feature type="domain" description="Plastid lipid-associated protein/fibrillin conserved" evidence="4">
    <location>
        <begin position="78"/>
        <end position="297"/>
    </location>
</feature>
<dbReference type="AlphaFoldDB" id="A0AAW1PU80"/>
<comment type="subcellular location">
    <subcellularLocation>
        <location evidence="1">Plastid</location>
    </subcellularLocation>
</comment>
<keyword evidence="2" id="KW-0934">Plastid</keyword>
<dbReference type="Pfam" id="PF04755">
    <property type="entry name" value="PAP_fibrillin"/>
    <property type="match status" value="1"/>
</dbReference>
<evidence type="ECO:0000256" key="2">
    <source>
        <dbReference type="ARBA" id="ARBA00022640"/>
    </source>
</evidence>
<dbReference type="InterPro" id="IPR039633">
    <property type="entry name" value="PAP"/>
</dbReference>
<evidence type="ECO:0000259" key="4">
    <source>
        <dbReference type="Pfam" id="PF04755"/>
    </source>
</evidence>
<comment type="caution">
    <text evidence="5">The sequence shown here is derived from an EMBL/GenBank/DDBJ whole genome shotgun (WGS) entry which is preliminary data.</text>
</comment>
<reference evidence="5 6" key="1">
    <citation type="journal article" date="2024" name="Nat. Commun.">
        <title>Phylogenomics reveals the evolutionary origins of lichenization in chlorophyte algae.</title>
        <authorList>
            <person name="Puginier C."/>
            <person name="Libourel C."/>
            <person name="Otte J."/>
            <person name="Skaloud P."/>
            <person name="Haon M."/>
            <person name="Grisel S."/>
            <person name="Petersen M."/>
            <person name="Berrin J.G."/>
            <person name="Delaux P.M."/>
            <person name="Dal Grande F."/>
            <person name="Keller J."/>
        </authorList>
    </citation>
    <scope>NUCLEOTIDE SEQUENCE [LARGE SCALE GENOMIC DNA]</scope>
    <source>
        <strain evidence="5 6">SAG 2043</strain>
    </source>
</reference>
<name>A0AAW1PU80_9CHLO</name>
<protein>
    <recommendedName>
        <fullName evidence="4">Plastid lipid-associated protein/fibrillin conserved domain-containing protein</fullName>
    </recommendedName>
</protein>
<dbReference type="PANTHER" id="PTHR31906">
    <property type="entry name" value="PLASTID-LIPID-ASSOCIATED PROTEIN 4, CHLOROPLASTIC-RELATED"/>
    <property type="match status" value="1"/>
</dbReference>
<dbReference type="Proteomes" id="UP001489004">
    <property type="component" value="Unassembled WGS sequence"/>
</dbReference>
<feature type="region of interest" description="Disordered" evidence="3">
    <location>
        <begin position="20"/>
        <end position="52"/>
    </location>
</feature>
<evidence type="ECO:0000256" key="1">
    <source>
        <dbReference type="ARBA" id="ARBA00004474"/>
    </source>
</evidence>
<evidence type="ECO:0000313" key="5">
    <source>
        <dbReference type="EMBL" id="KAK9811718.1"/>
    </source>
</evidence>